<comment type="similarity">
    <text evidence="10">Belongs to the MnmA/TRMU family.</text>
</comment>
<dbReference type="CDD" id="cd01998">
    <property type="entry name" value="MnmA_TRMU-like"/>
    <property type="match status" value="1"/>
</dbReference>
<dbReference type="GO" id="GO:0103016">
    <property type="term" value="F:tRNA-uridine 2-sulfurtransferase activity"/>
    <property type="evidence" value="ECO:0007669"/>
    <property type="project" value="UniProtKB-EC"/>
</dbReference>
<dbReference type="HAMAP" id="MF_00144">
    <property type="entry name" value="tRNA_thiouridyl_MnmA"/>
    <property type="match status" value="1"/>
</dbReference>
<feature type="site" description="Interaction with tRNA" evidence="10">
    <location>
        <position position="126"/>
    </location>
</feature>
<keyword evidence="2 10" id="KW-0820">tRNA-binding</keyword>
<keyword evidence="8" id="KW-1015">Disulfide bond</keyword>
<evidence type="ECO:0000256" key="10">
    <source>
        <dbReference type="HAMAP-Rule" id="MF_00144"/>
    </source>
</evidence>
<comment type="caution">
    <text evidence="10">Lacks conserved residue(s) required for the propagation of feature annotation.</text>
</comment>
<accession>A0A2I1KRM9</accession>
<dbReference type="Gene3D" id="2.40.30.10">
    <property type="entry name" value="Translation factors"/>
    <property type="match status" value="1"/>
</dbReference>
<feature type="active site" description="Nucleophile" evidence="10">
    <location>
        <position position="101"/>
    </location>
</feature>
<dbReference type="InterPro" id="IPR046884">
    <property type="entry name" value="MnmA-like_central"/>
</dbReference>
<comment type="subcellular location">
    <subcellularLocation>
        <location evidence="10">Cytoplasm</location>
    </subcellularLocation>
</comment>
<dbReference type="EMBL" id="PKHA01000009">
    <property type="protein sequence ID" value="PKY98264.1"/>
    <property type="molecule type" value="Genomic_DNA"/>
</dbReference>
<dbReference type="Pfam" id="PF20259">
    <property type="entry name" value="tRNA_Me_trans_M"/>
    <property type="match status" value="1"/>
</dbReference>
<reference evidence="14 15" key="1">
    <citation type="submission" date="2017-12" db="EMBL/GenBank/DDBJ databases">
        <title>Phylogenetic diversity of female urinary microbiome.</title>
        <authorList>
            <person name="Thomas-White K."/>
            <person name="Wolfe A.J."/>
        </authorList>
    </citation>
    <scope>NUCLEOTIDE SEQUENCE [LARGE SCALE GENOMIC DNA]</scope>
    <source>
        <strain evidence="14 15">UMB0319</strain>
    </source>
</reference>
<keyword evidence="3 10" id="KW-0808">Transferase</keyword>
<keyword evidence="1 10" id="KW-0963">Cytoplasm</keyword>
<feature type="active site" description="Cysteine persulfide intermediate" evidence="10">
    <location>
        <position position="206"/>
    </location>
</feature>
<protein>
    <recommendedName>
        <fullName evidence="10">tRNA-specific 2-thiouridylase MnmA</fullName>
        <ecNumber evidence="10">2.8.1.13</ecNumber>
    </recommendedName>
</protein>
<feature type="binding site" evidence="10">
    <location>
        <position position="125"/>
    </location>
    <ligand>
        <name>ATP</name>
        <dbReference type="ChEBI" id="CHEBI:30616"/>
    </ligand>
</feature>
<dbReference type="PANTHER" id="PTHR11933">
    <property type="entry name" value="TRNA 5-METHYLAMINOMETHYL-2-THIOURIDYLATE -METHYLTRANSFERASE"/>
    <property type="match status" value="1"/>
</dbReference>
<feature type="region of interest" description="Disordered" evidence="11">
    <location>
        <begin position="306"/>
        <end position="331"/>
    </location>
</feature>
<dbReference type="SUPFAM" id="SSF52402">
    <property type="entry name" value="Adenine nucleotide alpha hydrolases-like"/>
    <property type="match status" value="1"/>
</dbReference>
<gene>
    <name evidence="10" type="primary">mnmA</name>
    <name evidence="14" type="ORF">CYJ26_08550</name>
</gene>
<evidence type="ECO:0000256" key="9">
    <source>
        <dbReference type="ARBA" id="ARBA00051542"/>
    </source>
</evidence>
<evidence type="ECO:0000313" key="15">
    <source>
        <dbReference type="Proteomes" id="UP000234778"/>
    </source>
</evidence>
<dbReference type="GO" id="GO:0005524">
    <property type="term" value="F:ATP binding"/>
    <property type="evidence" value="ECO:0007669"/>
    <property type="project" value="UniProtKB-KW"/>
</dbReference>
<evidence type="ECO:0000259" key="13">
    <source>
        <dbReference type="Pfam" id="PF20259"/>
    </source>
</evidence>
<dbReference type="AlphaFoldDB" id="A0A2I1KRM9"/>
<dbReference type="InterPro" id="IPR004506">
    <property type="entry name" value="MnmA-like"/>
</dbReference>
<dbReference type="Proteomes" id="UP000234778">
    <property type="component" value="Unassembled WGS sequence"/>
</dbReference>
<dbReference type="PANTHER" id="PTHR11933:SF5">
    <property type="entry name" value="MITOCHONDRIAL TRNA-SPECIFIC 2-THIOURIDYLASE 1"/>
    <property type="match status" value="1"/>
</dbReference>
<organism evidence="14 15">
    <name type="scientific">Actinomyces urogenitalis</name>
    <dbReference type="NCBI Taxonomy" id="103621"/>
    <lineage>
        <taxon>Bacteria</taxon>
        <taxon>Bacillati</taxon>
        <taxon>Actinomycetota</taxon>
        <taxon>Actinomycetes</taxon>
        <taxon>Actinomycetales</taxon>
        <taxon>Actinomycetaceae</taxon>
        <taxon>Actinomyces</taxon>
    </lineage>
</organism>
<dbReference type="RefSeq" id="WP_006549240.1">
    <property type="nucleotide sequence ID" value="NZ_JASPEK010000051.1"/>
</dbReference>
<dbReference type="Pfam" id="PF03054">
    <property type="entry name" value="tRNA_Me_trans"/>
    <property type="match status" value="1"/>
</dbReference>
<dbReference type="GO" id="GO:0000049">
    <property type="term" value="F:tRNA binding"/>
    <property type="evidence" value="ECO:0007669"/>
    <property type="project" value="UniProtKB-KW"/>
</dbReference>
<dbReference type="InterPro" id="IPR046885">
    <property type="entry name" value="MnmA-like_C"/>
</dbReference>
<dbReference type="Gene3D" id="3.40.50.620">
    <property type="entry name" value="HUPs"/>
    <property type="match status" value="1"/>
</dbReference>
<feature type="domain" description="tRNA-specific 2-thiouridylase MnmA-like C-terminal" evidence="12">
    <location>
        <begin position="340"/>
        <end position="393"/>
    </location>
</feature>
<keyword evidence="4 10" id="KW-0819">tRNA processing</keyword>
<dbReference type="Pfam" id="PF20258">
    <property type="entry name" value="tRNA_Me_trans_C"/>
    <property type="match status" value="1"/>
</dbReference>
<name>A0A2I1KRM9_9ACTO</name>
<feature type="region of interest" description="Interaction with tRNA" evidence="10">
    <location>
        <begin position="155"/>
        <end position="157"/>
    </location>
</feature>
<dbReference type="GO" id="GO:0005737">
    <property type="term" value="C:cytoplasm"/>
    <property type="evidence" value="ECO:0007669"/>
    <property type="project" value="UniProtKB-SubCell"/>
</dbReference>
<dbReference type="Gene3D" id="2.30.30.280">
    <property type="entry name" value="Adenine nucleotide alpha hydrolases-like domains"/>
    <property type="match status" value="1"/>
</dbReference>
<evidence type="ECO:0000256" key="5">
    <source>
        <dbReference type="ARBA" id="ARBA00022741"/>
    </source>
</evidence>
<evidence type="ECO:0000256" key="8">
    <source>
        <dbReference type="ARBA" id="ARBA00023157"/>
    </source>
</evidence>
<dbReference type="InterPro" id="IPR023382">
    <property type="entry name" value="MnmA-like_central_sf"/>
</dbReference>
<evidence type="ECO:0000256" key="2">
    <source>
        <dbReference type="ARBA" id="ARBA00022555"/>
    </source>
</evidence>
<evidence type="ECO:0000256" key="1">
    <source>
        <dbReference type="ARBA" id="ARBA00022490"/>
    </source>
</evidence>
<evidence type="ECO:0000256" key="3">
    <source>
        <dbReference type="ARBA" id="ARBA00022679"/>
    </source>
</evidence>
<dbReference type="InterPro" id="IPR014729">
    <property type="entry name" value="Rossmann-like_a/b/a_fold"/>
</dbReference>
<evidence type="ECO:0000259" key="12">
    <source>
        <dbReference type="Pfam" id="PF20258"/>
    </source>
</evidence>
<keyword evidence="6 10" id="KW-0067">ATP-binding</keyword>
<comment type="function">
    <text evidence="10">Catalyzes the 2-thiolation of uridine at the wobble position (U34) of tRNA, leading to the formation of s(2)U34.</text>
</comment>
<evidence type="ECO:0000256" key="6">
    <source>
        <dbReference type="ARBA" id="ARBA00022840"/>
    </source>
</evidence>
<proteinExistence type="inferred from homology"/>
<comment type="caution">
    <text evidence="14">The sequence shown here is derived from an EMBL/GenBank/DDBJ whole genome shotgun (WGS) entry which is preliminary data.</text>
</comment>
<evidence type="ECO:0000256" key="7">
    <source>
        <dbReference type="ARBA" id="ARBA00022884"/>
    </source>
</evidence>
<dbReference type="NCBIfam" id="NF001138">
    <property type="entry name" value="PRK00143.1"/>
    <property type="match status" value="1"/>
</dbReference>
<feature type="site" description="Interaction with tRNA" evidence="10">
    <location>
        <position position="379"/>
    </location>
</feature>
<comment type="catalytic activity">
    <reaction evidence="9 10">
        <text>S-sulfanyl-L-cysteinyl-[protein] + uridine(34) in tRNA + AH2 + ATP = 2-thiouridine(34) in tRNA + L-cysteinyl-[protein] + A + AMP + diphosphate + H(+)</text>
        <dbReference type="Rhea" id="RHEA:47032"/>
        <dbReference type="Rhea" id="RHEA-COMP:10131"/>
        <dbReference type="Rhea" id="RHEA-COMP:11726"/>
        <dbReference type="Rhea" id="RHEA-COMP:11727"/>
        <dbReference type="Rhea" id="RHEA-COMP:11728"/>
        <dbReference type="ChEBI" id="CHEBI:13193"/>
        <dbReference type="ChEBI" id="CHEBI:15378"/>
        <dbReference type="ChEBI" id="CHEBI:17499"/>
        <dbReference type="ChEBI" id="CHEBI:29950"/>
        <dbReference type="ChEBI" id="CHEBI:30616"/>
        <dbReference type="ChEBI" id="CHEBI:33019"/>
        <dbReference type="ChEBI" id="CHEBI:61963"/>
        <dbReference type="ChEBI" id="CHEBI:65315"/>
        <dbReference type="ChEBI" id="CHEBI:87170"/>
        <dbReference type="ChEBI" id="CHEBI:456215"/>
        <dbReference type="EC" id="2.8.1.13"/>
    </reaction>
</comment>
<dbReference type="FunFam" id="3.40.50.620:FF:000057">
    <property type="entry name" value="tRNA-specific 2-thiouridylase MnmA"/>
    <property type="match status" value="1"/>
</dbReference>
<dbReference type="NCBIfam" id="TIGR00420">
    <property type="entry name" value="trmU"/>
    <property type="match status" value="1"/>
</dbReference>
<keyword evidence="5 10" id="KW-0547">Nucleotide-binding</keyword>
<feature type="binding site" evidence="10">
    <location>
        <position position="32"/>
    </location>
    <ligand>
        <name>ATP</name>
        <dbReference type="ChEBI" id="CHEBI:30616"/>
    </ligand>
</feature>
<evidence type="ECO:0000313" key="14">
    <source>
        <dbReference type="EMBL" id="PKY98264.1"/>
    </source>
</evidence>
<evidence type="ECO:0000256" key="11">
    <source>
        <dbReference type="SAM" id="MobiDB-lite"/>
    </source>
</evidence>
<dbReference type="GeneID" id="81708982"/>
<sequence length="399" mass="41551">MRVLAALSGGVDSAVAAARAVEAGHEVVGVHMALTRHRAQTRSGSRGCCSIEDSADARWAAEILGIPFYVWDLSEEFEDRVVADFLSEYRAGRTPNPCVRCNERVKFDALLERGLAMGFDAVATGHYARLTGGASSGRPGDTHDLCLSRAADAAKDQSYVLAVSGREGLSRALFPLGDAPSKAAVRAEAAERGLPVADKPDSYDICFVADGDTRGFLQRSLGTQEGTLVSPDGEVLGTHEGYFGFTVGQRKGLGLTRPAPDGQPRYVIATRPATNEVVVGPRELLSRHEIEADALVLLADPTALGPATLRTQSPGGQGGPESPGEAAPGVTEAGMGWAGVAVQVRAHGRPVSADVTVDPSSTTLHARLHEPLRGLAAGQSVVVYGGADGEQVLAQATVA</sequence>
<dbReference type="EC" id="2.8.1.13" evidence="10"/>
<evidence type="ECO:0000256" key="4">
    <source>
        <dbReference type="ARBA" id="ARBA00022694"/>
    </source>
</evidence>
<feature type="binding site" evidence="10">
    <location>
        <begin position="6"/>
        <end position="13"/>
    </location>
    <ligand>
        <name>ATP</name>
        <dbReference type="ChEBI" id="CHEBI:30616"/>
    </ligand>
</feature>
<dbReference type="GO" id="GO:0002143">
    <property type="term" value="P:tRNA wobble position uridine thiolation"/>
    <property type="evidence" value="ECO:0007669"/>
    <property type="project" value="TreeGrafter"/>
</dbReference>
<feature type="domain" description="tRNA-specific 2-thiouridylase MnmA-like central" evidence="13">
    <location>
        <begin position="215"/>
        <end position="280"/>
    </location>
</feature>
<keyword evidence="7 10" id="KW-0694">RNA-binding</keyword>